<accession>I3V1Q3</accession>
<dbReference type="EMBL" id="CP003588">
    <property type="protein sequence ID" value="AFK71674.1"/>
    <property type="molecule type" value="Genomic_DNA"/>
</dbReference>
<evidence type="ECO:0000313" key="1">
    <source>
        <dbReference type="EMBL" id="AFK71674.1"/>
    </source>
</evidence>
<dbReference type="AlphaFoldDB" id="I3V1Q3"/>
<proteinExistence type="predicted"/>
<protein>
    <recommendedName>
        <fullName evidence="3">HTH cro/C1-type domain-containing protein</fullName>
    </recommendedName>
</protein>
<gene>
    <name evidence="1" type="ORF">YSA_09072</name>
</gene>
<evidence type="ECO:0008006" key="3">
    <source>
        <dbReference type="Google" id="ProtNLM"/>
    </source>
</evidence>
<dbReference type="KEGG" id="ppi:YSA_09072"/>
<reference evidence="1 2" key="1">
    <citation type="journal article" date="2012" name="J. Bacteriol.">
        <title>Complete Genome Sequence of the Naphthalene-Degrading Pseudomonas putida Strain ND6.</title>
        <authorList>
            <person name="Li S."/>
            <person name="Zhao H."/>
            <person name="Li Y."/>
            <person name="Niu S."/>
            <person name="Cai B."/>
        </authorList>
    </citation>
    <scope>NUCLEOTIDE SEQUENCE [LARGE SCALE GENOMIC DNA]</scope>
    <source>
        <strain evidence="1 2">ND6</strain>
    </source>
</reference>
<name>I3V1Q3_PSEPU</name>
<dbReference type="Proteomes" id="UP000005268">
    <property type="component" value="Chromosome"/>
</dbReference>
<organism evidence="1 2">
    <name type="scientific">Pseudomonas putida ND6</name>
    <dbReference type="NCBI Taxonomy" id="231023"/>
    <lineage>
        <taxon>Bacteria</taxon>
        <taxon>Pseudomonadati</taxon>
        <taxon>Pseudomonadota</taxon>
        <taxon>Gammaproteobacteria</taxon>
        <taxon>Pseudomonadales</taxon>
        <taxon>Pseudomonadaceae</taxon>
        <taxon>Pseudomonas</taxon>
    </lineage>
</organism>
<evidence type="ECO:0000313" key="2">
    <source>
        <dbReference type="Proteomes" id="UP000005268"/>
    </source>
</evidence>
<dbReference type="PATRIC" id="fig|231023.4.peg.4348"/>
<dbReference type="HOGENOM" id="CLU_2702034_0_0_6"/>
<sequence>MIMCISTKEAAMSATDLPSKLDALLGSGLTYKAIAERAKCDISTIFRIRNGQISNPSYVAGIAIDQMHAELVKPRKKNSKRTAA</sequence>